<sequence length="109" mass="11762">MVPSCSTTSPKKQRIPEEKAPTHSRTRSSTPVLRNVVDLQVGQGNLQRKLSKSTRIRTRALGDPSDSKARMVPLYHGGTLSGCGDTVGPGRGLARRTSPLSWRPASPTE</sequence>
<feature type="compositionally biased region" description="Polar residues" evidence="1">
    <location>
        <begin position="1"/>
        <end position="10"/>
    </location>
</feature>
<name>A0A5B7CMT0_PORTR</name>
<feature type="compositionally biased region" description="Gly residues" evidence="1">
    <location>
        <begin position="79"/>
        <end position="91"/>
    </location>
</feature>
<accession>A0A5B7CMT0</accession>
<evidence type="ECO:0000256" key="1">
    <source>
        <dbReference type="SAM" id="MobiDB-lite"/>
    </source>
</evidence>
<dbReference type="AlphaFoldDB" id="A0A5B7CMT0"/>
<protein>
    <submittedName>
        <fullName evidence="2">Uncharacterized protein</fullName>
    </submittedName>
</protein>
<evidence type="ECO:0000313" key="3">
    <source>
        <dbReference type="Proteomes" id="UP000324222"/>
    </source>
</evidence>
<reference evidence="2 3" key="1">
    <citation type="submission" date="2019-05" db="EMBL/GenBank/DDBJ databases">
        <title>Another draft genome of Portunus trituberculatus and its Hox gene families provides insights of decapod evolution.</title>
        <authorList>
            <person name="Jeong J.-H."/>
            <person name="Song I."/>
            <person name="Kim S."/>
            <person name="Choi T."/>
            <person name="Kim D."/>
            <person name="Ryu S."/>
            <person name="Kim W."/>
        </authorList>
    </citation>
    <scope>NUCLEOTIDE SEQUENCE [LARGE SCALE GENOMIC DNA]</scope>
    <source>
        <tissue evidence="2">Muscle</tissue>
    </source>
</reference>
<keyword evidence="3" id="KW-1185">Reference proteome</keyword>
<gene>
    <name evidence="2" type="ORF">E2C01_003695</name>
</gene>
<dbReference type="EMBL" id="VSRR010000142">
    <property type="protein sequence ID" value="MPC11042.1"/>
    <property type="molecule type" value="Genomic_DNA"/>
</dbReference>
<organism evidence="2 3">
    <name type="scientific">Portunus trituberculatus</name>
    <name type="common">Swimming crab</name>
    <name type="synonym">Neptunus trituberculatus</name>
    <dbReference type="NCBI Taxonomy" id="210409"/>
    <lineage>
        <taxon>Eukaryota</taxon>
        <taxon>Metazoa</taxon>
        <taxon>Ecdysozoa</taxon>
        <taxon>Arthropoda</taxon>
        <taxon>Crustacea</taxon>
        <taxon>Multicrustacea</taxon>
        <taxon>Malacostraca</taxon>
        <taxon>Eumalacostraca</taxon>
        <taxon>Eucarida</taxon>
        <taxon>Decapoda</taxon>
        <taxon>Pleocyemata</taxon>
        <taxon>Brachyura</taxon>
        <taxon>Eubrachyura</taxon>
        <taxon>Portunoidea</taxon>
        <taxon>Portunidae</taxon>
        <taxon>Portuninae</taxon>
        <taxon>Portunus</taxon>
    </lineage>
</organism>
<comment type="caution">
    <text evidence="2">The sequence shown here is derived from an EMBL/GenBank/DDBJ whole genome shotgun (WGS) entry which is preliminary data.</text>
</comment>
<evidence type="ECO:0000313" key="2">
    <source>
        <dbReference type="EMBL" id="MPC11042.1"/>
    </source>
</evidence>
<feature type="region of interest" description="Disordered" evidence="1">
    <location>
        <begin position="1"/>
        <end position="32"/>
    </location>
</feature>
<feature type="region of interest" description="Disordered" evidence="1">
    <location>
        <begin position="59"/>
        <end position="109"/>
    </location>
</feature>
<proteinExistence type="predicted"/>
<dbReference type="Proteomes" id="UP000324222">
    <property type="component" value="Unassembled WGS sequence"/>
</dbReference>